<reference evidence="2" key="1">
    <citation type="journal article" date="2023" name="Mol. Phylogenet. Evol.">
        <title>Genome-scale phylogeny and comparative genomics of the fungal order Sordariales.</title>
        <authorList>
            <person name="Hensen N."/>
            <person name="Bonometti L."/>
            <person name="Westerberg I."/>
            <person name="Brannstrom I.O."/>
            <person name="Guillou S."/>
            <person name="Cros-Aarteil S."/>
            <person name="Calhoun S."/>
            <person name="Haridas S."/>
            <person name="Kuo A."/>
            <person name="Mondo S."/>
            <person name="Pangilinan J."/>
            <person name="Riley R."/>
            <person name="LaButti K."/>
            <person name="Andreopoulos B."/>
            <person name="Lipzen A."/>
            <person name="Chen C."/>
            <person name="Yan M."/>
            <person name="Daum C."/>
            <person name="Ng V."/>
            <person name="Clum A."/>
            <person name="Steindorff A."/>
            <person name="Ohm R.A."/>
            <person name="Martin F."/>
            <person name="Silar P."/>
            <person name="Natvig D.O."/>
            <person name="Lalanne C."/>
            <person name="Gautier V."/>
            <person name="Ament-Velasquez S.L."/>
            <person name="Kruys A."/>
            <person name="Hutchinson M.I."/>
            <person name="Powell A.J."/>
            <person name="Barry K."/>
            <person name="Miller A.N."/>
            <person name="Grigoriev I.V."/>
            <person name="Debuchy R."/>
            <person name="Gladieux P."/>
            <person name="Hiltunen Thoren M."/>
            <person name="Johannesson H."/>
        </authorList>
    </citation>
    <scope>NUCLEOTIDE SEQUENCE</scope>
    <source>
        <strain evidence="2">CBS 532.94</strain>
    </source>
</reference>
<reference evidence="2" key="2">
    <citation type="submission" date="2023-05" db="EMBL/GenBank/DDBJ databases">
        <authorList>
            <consortium name="Lawrence Berkeley National Laboratory"/>
            <person name="Steindorff A."/>
            <person name="Hensen N."/>
            <person name="Bonometti L."/>
            <person name="Westerberg I."/>
            <person name="Brannstrom I.O."/>
            <person name="Guillou S."/>
            <person name="Cros-Aarteil S."/>
            <person name="Calhoun S."/>
            <person name="Haridas S."/>
            <person name="Kuo A."/>
            <person name="Mondo S."/>
            <person name="Pangilinan J."/>
            <person name="Riley R."/>
            <person name="Labutti K."/>
            <person name="Andreopoulos B."/>
            <person name="Lipzen A."/>
            <person name="Chen C."/>
            <person name="Yanf M."/>
            <person name="Daum C."/>
            <person name="Ng V."/>
            <person name="Clum A."/>
            <person name="Ohm R."/>
            <person name="Martin F."/>
            <person name="Silar P."/>
            <person name="Natvig D."/>
            <person name="Lalanne C."/>
            <person name="Gautier V."/>
            <person name="Ament-Velasquez S.L."/>
            <person name="Kruys A."/>
            <person name="Hutchinson M.I."/>
            <person name="Powell A.J."/>
            <person name="Barry K."/>
            <person name="Miller A.N."/>
            <person name="Grigoriev I.V."/>
            <person name="Debuchy R."/>
            <person name="Gladieux P."/>
            <person name="Thoren M.H."/>
            <person name="Johannesson H."/>
        </authorList>
    </citation>
    <scope>NUCLEOTIDE SEQUENCE</scope>
    <source>
        <strain evidence="2">CBS 532.94</strain>
    </source>
</reference>
<comment type="caution">
    <text evidence="2">The sequence shown here is derived from an EMBL/GenBank/DDBJ whole genome shotgun (WGS) entry which is preliminary data.</text>
</comment>
<name>A0AAN7H9Y8_9PEZI</name>
<proteinExistence type="predicted"/>
<dbReference type="Proteomes" id="UP001303760">
    <property type="component" value="Unassembled WGS sequence"/>
</dbReference>
<accession>A0AAN7H9Y8</accession>
<dbReference type="AlphaFoldDB" id="A0AAN7H9Y8"/>
<dbReference type="InterPro" id="IPR029226">
    <property type="entry name" value="Ecp2-like"/>
</dbReference>
<evidence type="ECO:0000313" key="3">
    <source>
        <dbReference type="Proteomes" id="UP001303760"/>
    </source>
</evidence>
<dbReference type="Pfam" id="PF14856">
    <property type="entry name" value="Hce2"/>
    <property type="match status" value="1"/>
</dbReference>
<feature type="domain" description="Ecp2 effector protein-like" evidence="1">
    <location>
        <begin position="75"/>
        <end position="174"/>
    </location>
</feature>
<organism evidence="2 3">
    <name type="scientific">Achaetomium macrosporum</name>
    <dbReference type="NCBI Taxonomy" id="79813"/>
    <lineage>
        <taxon>Eukaryota</taxon>
        <taxon>Fungi</taxon>
        <taxon>Dikarya</taxon>
        <taxon>Ascomycota</taxon>
        <taxon>Pezizomycotina</taxon>
        <taxon>Sordariomycetes</taxon>
        <taxon>Sordariomycetidae</taxon>
        <taxon>Sordariales</taxon>
        <taxon>Chaetomiaceae</taxon>
        <taxon>Achaetomium</taxon>
    </lineage>
</organism>
<evidence type="ECO:0000259" key="1">
    <source>
        <dbReference type="Pfam" id="PF14856"/>
    </source>
</evidence>
<sequence>SVRTYQQNRNQNGGKFVDIANSVSFDDLMARDVTTPGLIRLPACSPEQAYKTWDTAGASLDDTIYPCNIPLGPDYCQSSSFVDQTSNASPPVSDCLEIIKNIQGDGGAGWTTGIGGQRELVSYGECKFVVQSVSGADGDVTFKVGAQDIIDIIRDAIARFGGGGKIGAKRQVDCAGNVHDTTN</sequence>
<gene>
    <name evidence="2" type="ORF">C8A03DRAFT_19452</name>
</gene>
<evidence type="ECO:0000313" key="2">
    <source>
        <dbReference type="EMBL" id="KAK4233480.1"/>
    </source>
</evidence>
<dbReference type="EMBL" id="MU860545">
    <property type="protein sequence ID" value="KAK4233480.1"/>
    <property type="molecule type" value="Genomic_DNA"/>
</dbReference>
<protein>
    <submittedName>
        <fullName evidence="2">Necrosis-inducing factor-domain-containing protein</fullName>
    </submittedName>
</protein>
<keyword evidence="3" id="KW-1185">Reference proteome</keyword>
<feature type="non-terminal residue" evidence="2">
    <location>
        <position position="1"/>
    </location>
</feature>